<organism evidence="3 4">
    <name type="scientific">Lichenibacterium ramalinae</name>
    <dbReference type="NCBI Taxonomy" id="2316527"/>
    <lineage>
        <taxon>Bacteria</taxon>
        <taxon>Pseudomonadati</taxon>
        <taxon>Pseudomonadota</taxon>
        <taxon>Alphaproteobacteria</taxon>
        <taxon>Hyphomicrobiales</taxon>
        <taxon>Lichenihabitantaceae</taxon>
        <taxon>Lichenibacterium</taxon>
    </lineage>
</organism>
<dbReference type="PANTHER" id="PTHR42941">
    <property type="entry name" value="SLL1037 PROTEIN"/>
    <property type="match status" value="1"/>
</dbReference>
<dbReference type="AlphaFoldDB" id="A0A4Q2RJD2"/>
<dbReference type="Pfam" id="PF16868">
    <property type="entry name" value="NMT1_3"/>
    <property type="match status" value="1"/>
</dbReference>
<dbReference type="Proteomes" id="UP000289411">
    <property type="component" value="Unassembled WGS sequence"/>
</dbReference>
<evidence type="ECO:0000313" key="3">
    <source>
        <dbReference type="EMBL" id="RYB06452.1"/>
    </source>
</evidence>
<dbReference type="InterPro" id="IPR011852">
    <property type="entry name" value="TRAP_TAXI"/>
</dbReference>
<keyword evidence="2" id="KW-0812">Transmembrane</keyword>
<reference evidence="3 4" key="2">
    <citation type="submission" date="2019-02" db="EMBL/GenBank/DDBJ databases">
        <title>'Lichenibacterium ramalinii' gen. nov. sp. nov., 'Lichenibacterium minor' gen. nov. sp. nov.</title>
        <authorList>
            <person name="Pankratov T."/>
        </authorList>
    </citation>
    <scope>NUCLEOTIDE SEQUENCE [LARGE SCALE GENOMIC DNA]</scope>
    <source>
        <strain evidence="3 4">RmlP001</strain>
    </source>
</reference>
<gene>
    <name evidence="3" type="ORF">D3272_06830</name>
</gene>
<keyword evidence="2" id="KW-1133">Transmembrane helix</keyword>
<dbReference type="OrthoDB" id="252197at2"/>
<feature type="transmembrane region" description="Helical" evidence="2">
    <location>
        <begin position="91"/>
        <end position="113"/>
    </location>
</feature>
<proteinExistence type="predicted"/>
<dbReference type="EMBL" id="QYBC01000004">
    <property type="protein sequence ID" value="RYB06452.1"/>
    <property type="molecule type" value="Genomic_DNA"/>
</dbReference>
<keyword evidence="4" id="KW-1185">Reference proteome</keyword>
<sequence length="528" mass="54735">MGLQRPASGTPAPAGLPADHRAAIGADERLLPVPEAAQRRLSDEFSGAFAAAASPRRGQRHTMIHKPSSNRVGRRGAVRLRGGSGSMQRSITILAVGIVALALTAVGFATFWYERPTRLTVAIAKADAEDYALIGTAAKLLKFGKNAVRLRVATVDGPAAASAAVDAGKADLAVIRTDVALPDDAQTVVILHRDAALLVAPAGGTVHDVADLAGHTVGIVHRGAGNEAMLATALAQYDVRPEDVTIVGLAPEEVAGALKAKTVDAVLAVDVLSSPRLRDIVKAAAAAGDGAPTLVPIAEADAIAQRSPGYEKLEVVRGAFGGTPPRPAEEYDTLSITHRLVANENVSQDLISDLTRFFLTEKMQIAASVPIARRIEAPSTDKGLALPAHAGSAAYIDDDEQTFFDRYSDMIYIGAMLLGVLASGATAVLGRIQSRRTASLETSVGRLLEMLALVRAAPSDGALDALQGEVDGMMAEALQAASSAGGDDRRLTVFGLALDQVRAAVRDRRAQIAAMGPVAGPRLASAAE</sequence>
<comment type="caution">
    <text evidence="3">The sequence shown here is derived from an EMBL/GenBank/DDBJ whole genome shotgun (WGS) entry which is preliminary data.</text>
</comment>
<evidence type="ECO:0000256" key="1">
    <source>
        <dbReference type="SAM" id="MobiDB-lite"/>
    </source>
</evidence>
<name>A0A4Q2RJD2_9HYPH</name>
<evidence type="ECO:0000256" key="2">
    <source>
        <dbReference type="SAM" id="Phobius"/>
    </source>
</evidence>
<dbReference type="PANTHER" id="PTHR42941:SF1">
    <property type="entry name" value="SLL1037 PROTEIN"/>
    <property type="match status" value="1"/>
</dbReference>
<protein>
    <submittedName>
        <fullName evidence="3">C4-dicarboxylate ABC transporter substrate-binding protein</fullName>
    </submittedName>
</protein>
<evidence type="ECO:0000313" key="4">
    <source>
        <dbReference type="Proteomes" id="UP000289411"/>
    </source>
</evidence>
<reference evidence="3 4" key="1">
    <citation type="submission" date="2018-09" db="EMBL/GenBank/DDBJ databases">
        <authorList>
            <person name="Grouzdev D.S."/>
            <person name="Krutkina M.S."/>
        </authorList>
    </citation>
    <scope>NUCLEOTIDE SEQUENCE [LARGE SCALE GENOMIC DNA]</scope>
    <source>
        <strain evidence="3 4">RmlP001</strain>
    </source>
</reference>
<dbReference type="Gene3D" id="3.40.190.10">
    <property type="entry name" value="Periplasmic binding protein-like II"/>
    <property type="match status" value="2"/>
</dbReference>
<keyword evidence="2" id="KW-0472">Membrane</keyword>
<feature type="region of interest" description="Disordered" evidence="1">
    <location>
        <begin position="52"/>
        <end position="82"/>
    </location>
</feature>
<accession>A0A4Q2RJD2</accession>
<dbReference type="SUPFAM" id="SSF53850">
    <property type="entry name" value="Periplasmic binding protein-like II"/>
    <property type="match status" value="1"/>
</dbReference>
<feature type="transmembrane region" description="Helical" evidence="2">
    <location>
        <begin position="410"/>
        <end position="430"/>
    </location>
</feature>